<evidence type="ECO:0000313" key="2">
    <source>
        <dbReference type="Proteomes" id="UP001054252"/>
    </source>
</evidence>
<dbReference type="EMBL" id="BPVZ01000059">
    <property type="protein sequence ID" value="GKV22205.1"/>
    <property type="molecule type" value="Genomic_DNA"/>
</dbReference>
<name>A0AAV5KCI2_9ROSI</name>
<dbReference type="AlphaFoldDB" id="A0AAV5KCI2"/>
<reference evidence="1 2" key="1">
    <citation type="journal article" date="2021" name="Commun. Biol.">
        <title>The genome of Shorea leprosula (Dipterocarpaceae) highlights the ecological relevance of drought in aseasonal tropical rainforests.</title>
        <authorList>
            <person name="Ng K.K.S."/>
            <person name="Kobayashi M.J."/>
            <person name="Fawcett J.A."/>
            <person name="Hatakeyama M."/>
            <person name="Paape T."/>
            <person name="Ng C.H."/>
            <person name="Ang C.C."/>
            <person name="Tnah L.H."/>
            <person name="Lee C.T."/>
            <person name="Nishiyama T."/>
            <person name="Sese J."/>
            <person name="O'Brien M.J."/>
            <person name="Copetti D."/>
            <person name="Mohd Noor M.I."/>
            <person name="Ong R.C."/>
            <person name="Putra M."/>
            <person name="Sireger I.Z."/>
            <person name="Indrioko S."/>
            <person name="Kosugi Y."/>
            <person name="Izuno A."/>
            <person name="Isagi Y."/>
            <person name="Lee S.L."/>
            <person name="Shimizu K.K."/>
        </authorList>
    </citation>
    <scope>NUCLEOTIDE SEQUENCE [LARGE SCALE GENOMIC DNA]</scope>
    <source>
        <strain evidence="1">214</strain>
    </source>
</reference>
<comment type="caution">
    <text evidence="1">The sequence shown here is derived from an EMBL/GenBank/DDBJ whole genome shotgun (WGS) entry which is preliminary data.</text>
</comment>
<evidence type="ECO:0000313" key="1">
    <source>
        <dbReference type="EMBL" id="GKV22205.1"/>
    </source>
</evidence>
<organism evidence="1 2">
    <name type="scientific">Rubroshorea leprosula</name>
    <dbReference type="NCBI Taxonomy" id="152421"/>
    <lineage>
        <taxon>Eukaryota</taxon>
        <taxon>Viridiplantae</taxon>
        <taxon>Streptophyta</taxon>
        <taxon>Embryophyta</taxon>
        <taxon>Tracheophyta</taxon>
        <taxon>Spermatophyta</taxon>
        <taxon>Magnoliopsida</taxon>
        <taxon>eudicotyledons</taxon>
        <taxon>Gunneridae</taxon>
        <taxon>Pentapetalae</taxon>
        <taxon>rosids</taxon>
        <taxon>malvids</taxon>
        <taxon>Malvales</taxon>
        <taxon>Dipterocarpaceae</taxon>
        <taxon>Rubroshorea</taxon>
    </lineage>
</organism>
<protein>
    <submittedName>
        <fullName evidence="1">Uncharacterized protein</fullName>
    </submittedName>
</protein>
<proteinExistence type="predicted"/>
<sequence>MGGSIACNRLRGQSMVVTGPKMVGFQGTRVWTDEINVLSAQGSHISSEIENSLLDMEVLETEYAP</sequence>
<gene>
    <name evidence="1" type="ORF">SLEP1_g32089</name>
</gene>
<keyword evidence="2" id="KW-1185">Reference proteome</keyword>
<accession>A0AAV5KCI2</accession>
<dbReference type="Proteomes" id="UP001054252">
    <property type="component" value="Unassembled WGS sequence"/>
</dbReference>